<dbReference type="AlphaFoldDB" id="A0A4Z0QDC5"/>
<keyword evidence="8" id="KW-1185">Reference proteome</keyword>
<reference evidence="7 8" key="1">
    <citation type="submission" date="2019-04" db="EMBL/GenBank/DDBJ databases">
        <authorList>
            <person name="Feng G."/>
            <person name="Zhang J."/>
            <person name="Zhu H."/>
        </authorList>
    </citation>
    <scope>NUCLEOTIDE SEQUENCE [LARGE SCALE GENOMIC DNA]</scope>
    <source>
        <strain evidence="7 8">9PBR-1</strain>
    </source>
</reference>
<evidence type="ECO:0000256" key="3">
    <source>
        <dbReference type="ARBA" id="ARBA00023082"/>
    </source>
</evidence>
<dbReference type="InterPro" id="IPR014284">
    <property type="entry name" value="RNA_pol_sigma-70_dom"/>
</dbReference>
<dbReference type="GO" id="GO:0016987">
    <property type="term" value="F:sigma factor activity"/>
    <property type="evidence" value="ECO:0007669"/>
    <property type="project" value="UniProtKB-KW"/>
</dbReference>
<organism evidence="7 8">
    <name type="scientific">Hymenobacter metallicola</name>
    <dbReference type="NCBI Taxonomy" id="2563114"/>
    <lineage>
        <taxon>Bacteria</taxon>
        <taxon>Pseudomonadati</taxon>
        <taxon>Bacteroidota</taxon>
        <taxon>Cytophagia</taxon>
        <taxon>Cytophagales</taxon>
        <taxon>Hymenobacteraceae</taxon>
        <taxon>Hymenobacter</taxon>
    </lineage>
</organism>
<evidence type="ECO:0000256" key="1">
    <source>
        <dbReference type="ARBA" id="ARBA00010641"/>
    </source>
</evidence>
<dbReference type="Gene3D" id="1.10.10.10">
    <property type="entry name" value="Winged helix-like DNA-binding domain superfamily/Winged helix DNA-binding domain"/>
    <property type="match status" value="1"/>
</dbReference>
<dbReference type="PANTHER" id="PTHR43133:SF46">
    <property type="entry name" value="RNA POLYMERASE SIGMA-70 FACTOR ECF SUBFAMILY"/>
    <property type="match status" value="1"/>
</dbReference>
<dbReference type="InterPro" id="IPR039425">
    <property type="entry name" value="RNA_pol_sigma-70-like"/>
</dbReference>
<dbReference type="GO" id="GO:0006352">
    <property type="term" value="P:DNA-templated transcription initiation"/>
    <property type="evidence" value="ECO:0007669"/>
    <property type="project" value="InterPro"/>
</dbReference>
<keyword evidence="3" id="KW-0731">Sigma factor</keyword>
<name>A0A4Z0QDC5_9BACT</name>
<dbReference type="InterPro" id="IPR013325">
    <property type="entry name" value="RNA_pol_sigma_r2"/>
</dbReference>
<gene>
    <name evidence="7" type="ORF">E5K02_13375</name>
</gene>
<dbReference type="Gene3D" id="1.10.1740.10">
    <property type="match status" value="1"/>
</dbReference>
<evidence type="ECO:0000313" key="8">
    <source>
        <dbReference type="Proteomes" id="UP000298471"/>
    </source>
</evidence>
<dbReference type="Pfam" id="PF04542">
    <property type="entry name" value="Sigma70_r2"/>
    <property type="match status" value="1"/>
</dbReference>
<accession>A0A4Z0QDC5</accession>
<evidence type="ECO:0000256" key="4">
    <source>
        <dbReference type="ARBA" id="ARBA00023163"/>
    </source>
</evidence>
<dbReference type="InterPro" id="IPR036388">
    <property type="entry name" value="WH-like_DNA-bd_sf"/>
</dbReference>
<evidence type="ECO:0000259" key="6">
    <source>
        <dbReference type="Pfam" id="PF08281"/>
    </source>
</evidence>
<dbReference type="Pfam" id="PF08281">
    <property type="entry name" value="Sigma70_r4_2"/>
    <property type="match status" value="1"/>
</dbReference>
<dbReference type="SUPFAM" id="SSF88659">
    <property type="entry name" value="Sigma3 and sigma4 domains of RNA polymerase sigma factors"/>
    <property type="match status" value="1"/>
</dbReference>
<dbReference type="PANTHER" id="PTHR43133">
    <property type="entry name" value="RNA POLYMERASE ECF-TYPE SIGMA FACTO"/>
    <property type="match status" value="1"/>
</dbReference>
<proteinExistence type="inferred from homology"/>
<dbReference type="InterPro" id="IPR013324">
    <property type="entry name" value="RNA_pol_sigma_r3/r4-like"/>
</dbReference>
<comment type="caution">
    <text evidence="7">The sequence shown here is derived from an EMBL/GenBank/DDBJ whole genome shotgun (WGS) entry which is preliminary data.</text>
</comment>
<dbReference type="SUPFAM" id="SSF88946">
    <property type="entry name" value="Sigma2 domain of RNA polymerase sigma factors"/>
    <property type="match status" value="1"/>
</dbReference>
<keyword evidence="4" id="KW-0804">Transcription</keyword>
<dbReference type="GO" id="GO:0003677">
    <property type="term" value="F:DNA binding"/>
    <property type="evidence" value="ECO:0007669"/>
    <property type="project" value="InterPro"/>
</dbReference>
<dbReference type="CDD" id="cd06171">
    <property type="entry name" value="Sigma70_r4"/>
    <property type="match status" value="1"/>
</dbReference>
<protein>
    <submittedName>
        <fullName evidence="7">Sigma-70 family RNA polymerase sigma factor</fullName>
    </submittedName>
</protein>
<sequence>MATVLSSLSLLSETDLLNECRRGNPRAQKVLYERLAPAMLGVCLRYLRHQEDAEEALVLGFVKVFRALEQYRHEGSFRGWVRRIMINEALGQLRRKQPMHVDIDECHDGVAPIAALAESNLDTADLLRLIQQLPAGYRTVFNLYAVEGYNHPEIAALLGISEGTSKSQLSKARALLQRQLAVLHHSSFQPQSYAA</sequence>
<dbReference type="RefSeq" id="WP_135395273.1">
    <property type="nucleotide sequence ID" value="NZ_SRMB01000002.1"/>
</dbReference>
<evidence type="ECO:0000259" key="5">
    <source>
        <dbReference type="Pfam" id="PF04542"/>
    </source>
</evidence>
<dbReference type="InterPro" id="IPR007627">
    <property type="entry name" value="RNA_pol_sigma70_r2"/>
</dbReference>
<dbReference type="NCBIfam" id="TIGR02937">
    <property type="entry name" value="sigma70-ECF"/>
    <property type="match status" value="1"/>
</dbReference>
<dbReference type="InterPro" id="IPR013249">
    <property type="entry name" value="RNA_pol_sigma70_r4_t2"/>
</dbReference>
<dbReference type="Proteomes" id="UP000298471">
    <property type="component" value="Unassembled WGS sequence"/>
</dbReference>
<evidence type="ECO:0000313" key="7">
    <source>
        <dbReference type="EMBL" id="TGE27369.1"/>
    </source>
</evidence>
<dbReference type="EMBL" id="SRMB01000002">
    <property type="protein sequence ID" value="TGE27369.1"/>
    <property type="molecule type" value="Genomic_DNA"/>
</dbReference>
<comment type="similarity">
    <text evidence="1">Belongs to the sigma-70 factor family. ECF subfamily.</text>
</comment>
<keyword evidence="2" id="KW-0805">Transcription regulation</keyword>
<evidence type="ECO:0000256" key="2">
    <source>
        <dbReference type="ARBA" id="ARBA00023015"/>
    </source>
</evidence>
<dbReference type="OrthoDB" id="1493925at2"/>
<feature type="domain" description="RNA polymerase sigma factor 70 region 4 type 2" evidence="6">
    <location>
        <begin position="125"/>
        <end position="176"/>
    </location>
</feature>
<feature type="domain" description="RNA polymerase sigma-70 region 2" evidence="5">
    <location>
        <begin position="31"/>
        <end position="97"/>
    </location>
</feature>